<dbReference type="STRING" id="222136.BBW65_01080"/>
<name>A0A1B1U426_9HELI</name>
<organism evidence="1 2">
    <name type="scientific">Helicobacter enhydrae</name>
    <dbReference type="NCBI Taxonomy" id="222136"/>
    <lineage>
        <taxon>Bacteria</taxon>
        <taxon>Pseudomonadati</taxon>
        <taxon>Campylobacterota</taxon>
        <taxon>Epsilonproteobacteria</taxon>
        <taxon>Campylobacterales</taxon>
        <taxon>Helicobacteraceae</taxon>
        <taxon>Helicobacter</taxon>
    </lineage>
</organism>
<dbReference type="RefSeq" id="WP_066338559.1">
    <property type="nucleotide sequence ID" value="NZ_CP016503.1"/>
</dbReference>
<evidence type="ECO:0008006" key="3">
    <source>
        <dbReference type="Google" id="ProtNLM"/>
    </source>
</evidence>
<evidence type="ECO:0000313" key="1">
    <source>
        <dbReference type="EMBL" id="ANV97491.1"/>
    </source>
</evidence>
<dbReference type="EMBL" id="CP016503">
    <property type="protein sequence ID" value="ANV97491.1"/>
    <property type="molecule type" value="Genomic_DNA"/>
</dbReference>
<proteinExistence type="predicted"/>
<reference evidence="2" key="1">
    <citation type="submission" date="2016-07" db="EMBL/GenBank/DDBJ databases">
        <authorList>
            <person name="Florea S."/>
            <person name="Webb J.S."/>
            <person name="Jaromczyk J."/>
            <person name="Schardl C.L."/>
        </authorList>
    </citation>
    <scope>NUCLEOTIDE SEQUENCE [LARGE SCALE GENOMIC DNA]</scope>
    <source>
        <strain evidence="2">MIT 01-6242</strain>
    </source>
</reference>
<dbReference type="OrthoDB" id="5327291at2"/>
<evidence type="ECO:0000313" key="2">
    <source>
        <dbReference type="Proteomes" id="UP000092884"/>
    </source>
</evidence>
<dbReference type="Proteomes" id="UP000092884">
    <property type="component" value="Chromosome"/>
</dbReference>
<keyword evidence="2" id="KW-1185">Reference proteome</keyword>
<dbReference type="KEGG" id="het:BBW65_01080"/>
<gene>
    <name evidence="1" type="ORF">BBW65_01080</name>
</gene>
<protein>
    <recommendedName>
        <fullName evidence="3">Outer membrane beta-barrel protein</fullName>
    </recommendedName>
</protein>
<dbReference type="AlphaFoldDB" id="A0A1B1U426"/>
<accession>A0A1B1U426</accession>
<sequence length="175" mass="20028">MKKKLMLFVLLIVGIHSESRADPREDYVINYYLSYLQMFSLHVGSDSNFRSSDSSNSLILGGSIGDIYVTRHGPPIYGWRLKYLYTFDKPRTQSFGLVNYLHLSHGISAAALILGTGVLWETQEQARIGGYAETGITLWKIIPVNVDILYRINIYRFRNTSNDISHHLNVVFTFF</sequence>